<gene>
    <name evidence="1" type="ORF">F383_20709</name>
</gene>
<name>A0A0B0NR55_GOSAR</name>
<keyword evidence="2" id="KW-1185">Reference proteome</keyword>
<protein>
    <submittedName>
        <fullName evidence="1">Uncharacterized protein</fullName>
    </submittedName>
</protein>
<accession>A0A0B0NR55</accession>
<evidence type="ECO:0000313" key="1">
    <source>
        <dbReference type="EMBL" id="KHG17033.1"/>
    </source>
</evidence>
<dbReference type="AlphaFoldDB" id="A0A0B0NR55"/>
<dbReference type="PROSITE" id="PS51257">
    <property type="entry name" value="PROKAR_LIPOPROTEIN"/>
    <property type="match status" value="1"/>
</dbReference>
<sequence length="28" mass="3197">MPIRACKREALSSHVTGSSCKLYNRKLF</sequence>
<reference evidence="2" key="1">
    <citation type="submission" date="2014-09" db="EMBL/GenBank/DDBJ databases">
        <authorList>
            <person name="Mudge J."/>
            <person name="Ramaraj T."/>
            <person name="Lindquist I.E."/>
            <person name="Bharti A.K."/>
            <person name="Sundararajan A."/>
            <person name="Cameron C.T."/>
            <person name="Woodward J.E."/>
            <person name="May G.D."/>
            <person name="Brubaker C."/>
            <person name="Broadhvest J."/>
            <person name="Wilkins T.A."/>
        </authorList>
    </citation>
    <scope>NUCLEOTIDE SEQUENCE</scope>
    <source>
        <strain evidence="2">cv. AKA8401</strain>
    </source>
</reference>
<organism evidence="1 2">
    <name type="scientific">Gossypium arboreum</name>
    <name type="common">Tree cotton</name>
    <name type="synonym">Gossypium nanking</name>
    <dbReference type="NCBI Taxonomy" id="29729"/>
    <lineage>
        <taxon>Eukaryota</taxon>
        <taxon>Viridiplantae</taxon>
        <taxon>Streptophyta</taxon>
        <taxon>Embryophyta</taxon>
        <taxon>Tracheophyta</taxon>
        <taxon>Spermatophyta</taxon>
        <taxon>Magnoliopsida</taxon>
        <taxon>eudicotyledons</taxon>
        <taxon>Gunneridae</taxon>
        <taxon>Pentapetalae</taxon>
        <taxon>rosids</taxon>
        <taxon>malvids</taxon>
        <taxon>Malvales</taxon>
        <taxon>Malvaceae</taxon>
        <taxon>Malvoideae</taxon>
        <taxon>Gossypium</taxon>
    </lineage>
</organism>
<proteinExistence type="predicted"/>
<evidence type="ECO:0000313" key="2">
    <source>
        <dbReference type="Proteomes" id="UP000032142"/>
    </source>
</evidence>
<dbReference type="EMBL" id="KN407367">
    <property type="protein sequence ID" value="KHG17033.1"/>
    <property type="molecule type" value="Genomic_DNA"/>
</dbReference>
<dbReference type="Proteomes" id="UP000032142">
    <property type="component" value="Unassembled WGS sequence"/>
</dbReference>